<dbReference type="PANTHER" id="PTHR43639:SF1">
    <property type="entry name" value="SHORT-CHAIN DEHYDROGENASE_REDUCTASE FAMILY PROTEIN"/>
    <property type="match status" value="1"/>
</dbReference>
<dbReference type="Gene3D" id="3.40.50.720">
    <property type="entry name" value="NAD(P)-binding Rossmann-like Domain"/>
    <property type="match status" value="1"/>
</dbReference>
<dbReference type="Proteomes" id="UP001501081">
    <property type="component" value="Unassembled WGS sequence"/>
</dbReference>
<proteinExistence type="inferred from homology"/>
<gene>
    <name evidence="3" type="ORF">GCM10022246_32280</name>
</gene>
<dbReference type="PRINTS" id="PR00081">
    <property type="entry name" value="GDHRDH"/>
</dbReference>
<keyword evidence="2" id="KW-0560">Oxidoreductase</keyword>
<accession>A0ABP7Q6N9</accession>
<keyword evidence="4" id="KW-1185">Reference proteome</keyword>
<dbReference type="CDD" id="cd05233">
    <property type="entry name" value="SDR_c"/>
    <property type="match status" value="1"/>
</dbReference>
<organism evidence="3 4">
    <name type="scientific">Pedobacter ginsengiterrae</name>
    <dbReference type="NCBI Taxonomy" id="871696"/>
    <lineage>
        <taxon>Bacteria</taxon>
        <taxon>Pseudomonadati</taxon>
        <taxon>Bacteroidota</taxon>
        <taxon>Sphingobacteriia</taxon>
        <taxon>Sphingobacteriales</taxon>
        <taxon>Sphingobacteriaceae</taxon>
        <taxon>Pedobacter</taxon>
    </lineage>
</organism>
<evidence type="ECO:0000313" key="4">
    <source>
        <dbReference type="Proteomes" id="UP001501081"/>
    </source>
</evidence>
<reference evidence="4" key="1">
    <citation type="journal article" date="2019" name="Int. J. Syst. Evol. Microbiol.">
        <title>The Global Catalogue of Microorganisms (GCM) 10K type strain sequencing project: providing services to taxonomists for standard genome sequencing and annotation.</title>
        <authorList>
            <consortium name="The Broad Institute Genomics Platform"/>
            <consortium name="The Broad Institute Genome Sequencing Center for Infectious Disease"/>
            <person name="Wu L."/>
            <person name="Ma J."/>
        </authorList>
    </citation>
    <scope>NUCLEOTIDE SEQUENCE [LARGE SCALE GENOMIC DNA]</scope>
    <source>
        <strain evidence="4">JCM 17338</strain>
    </source>
</reference>
<dbReference type="PROSITE" id="PS51257">
    <property type="entry name" value="PROKAR_LIPOPROTEIN"/>
    <property type="match status" value="1"/>
</dbReference>
<dbReference type="InterPro" id="IPR036291">
    <property type="entry name" value="NAD(P)-bd_dom_sf"/>
</dbReference>
<protein>
    <submittedName>
        <fullName evidence="3">Uncharacterized protein</fullName>
    </submittedName>
</protein>
<dbReference type="Pfam" id="PF00106">
    <property type="entry name" value="adh_short"/>
    <property type="match status" value="1"/>
</dbReference>
<sequence>MNRFENKTVLVTGSSQGIGAACAIRFAQEGANVIFNGHKFDERGEKLISEVEQMGRKAVFIEADISRKKGVEKLIAQAVKAFGGLDVLVNNAGMEIKNPFWKITEEEYDDVMNTNFKGLFFGIQAFTNYCIKQKLLV</sequence>
<dbReference type="EMBL" id="BAABAK010000016">
    <property type="protein sequence ID" value="GAA3977527.1"/>
    <property type="molecule type" value="Genomic_DNA"/>
</dbReference>
<dbReference type="RefSeq" id="WP_344768687.1">
    <property type="nucleotide sequence ID" value="NZ_BAABAK010000016.1"/>
</dbReference>
<name>A0ABP7Q6N9_9SPHI</name>
<evidence type="ECO:0000313" key="3">
    <source>
        <dbReference type="EMBL" id="GAA3977527.1"/>
    </source>
</evidence>
<evidence type="ECO:0000256" key="2">
    <source>
        <dbReference type="ARBA" id="ARBA00023002"/>
    </source>
</evidence>
<dbReference type="SUPFAM" id="SSF51735">
    <property type="entry name" value="NAD(P)-binding Rossmann-fold domains"/>
    <property type="match status" value="1"/>
</dbReference>
<dbReference type="InterPro" id="IPR002347">
    <property type="entry name" value="SDR_fam"/>
</dbReference>
<dbReference type="PANTHER" id="PTHR43639">
    <property type="entry name" value="OXIDOREDUCTASE, SHORT-CHAIN DEHYDROGENASE/REDUCTASE FAMILY (AFU_ORTHOLOGUE AFUA_5G02870)"/>
    <property type="match status" value="1"/>
</dbReference>
<evidence type="ECO:0000256" key="1">
    <source>
        <dbReference type="ARBA" id="ARBA00006484"/>
    </source>
</evidence>
<comment type="caution">
    <text evidence="3">The sequence shown here is derived from an EMBL/GenBank/DDBJ whole genome shotgun (WGS) entry which is preliminary data.</text>
</comment>
<comment type="similarity">
    <text evidence="1">Belongs to the short-chain dehydrogenases/reductases (SDR) family.</text>
</comment>